<gene>
    <name evidence="4" type="ORF">UFOPK2761_03151</name>
</gene>
<dbReference type="CDD" id="cd01292">
    <property type="entry name" value="metallo-dependent_hydrolases"/>
    <property type="match status" value="1"/>
</dbReference>
<organism evidence="4">
    <name type="scientific">freshwater metagenome</name>
    <dbReference type="NCBI Taxonomy" id="449393"/>
    <lineage>
        <taxon>unclassified sequences</taxon>
        <taxon>metagenomes</taxon>
        <taxon>ecological metagenomes</taxon>
    </lineage>
</organism>
<dbReference type="GO" id="GO:0016831">
    <property type="term" value="F:carboxy-lyase activity"/>
    <property type="evidence" value="ECO:0007669"/>
    <property type="project" value="InterPro"/>
</dbReference>
<dbReference type="GO" id="GO:0016787">
    <property type="term" value="F:hydrolase activity"/>
    <property type="evidence" value="ECO:0007669"/>
    <property type="project" value="InterPro"/>
</dbReference>
<feature type="region of interest" description="Disordered" evidence="2">
    <location>
        <begin position="302"/>
        <end position="323"/>
    </location>
</feature>
<feature type="domain" description="Amidohydrolase-related" evidence="3">
    <location>
        <begin position="31"/>
        <end position="302"/>
    </location>
</feature>
<dbReference type="Pfam" id="PF04909">
    <property type="entry name" value="Amidohydro_2"/>
    <property type="match status" value="1"/>
</dbReference>
<dbReference type="PANTHER" id="PTHR21240:SF28">
    <property type="entry name" value="ISO-OROTATE DECARBOXYLASE (EUROFUNG)"/>
    <property type="match status" value="1"/>
</dbReference>
<dbReference type="GO" id="GO:0005737">
    <property type="term" value="C:cytoplasm"/>
    <property type="evidence" value="ECO:0007669"/>
    <property type="project" value="TreeGrafter"/>
</dbReference>
<proteinExistence type="predicted"/>
<evidence type="ECO:0000259" key="3">
    <source>
        <dbReference type="Pfam" id="PF04909"/>
    </source>
</evidence>
<reference evidence="4" key="1">
    <citation type="submission" date="2020-05" db="EMBL/GenBank/DDBJ databases">
        <authorList>
            <person name="Chiriac C."/>
            <person name="Salcher M."/>
            <person name="Ghai R."/>
            <person name="Kavagutti S V."/>
        </authorList>
    </citation>
    <scope>NUCLEOTIDE SEQUENCE</scope>
</reference>
<dbReference type="SUPFAM" id="SSF51556">
    <property type="entry name" value="Metallo-dependent hydrolases"/>
    <property type="match status" value="1"/>
</dbReference>
<accession>A0A6J6V4J9</accession>
<dbReference type="GO" id="GO:0019748">
    <property type="term" value="P:secondary metabolic process"/>
    <property type="evidence" value="ECO:0007669"/>
    <property type="project" value="TreeGrafter"/>
</dbReference>
<sequence>MTEAAGDLSWDDEVAATTAFWQRLGLPGLLDVHTHFLPPPVQAKVWAQFDAAGPKLGREWPIRYRGSVEERVAQLRELGVRRFSTLPYAHRPGIAGYLNDWAAQFKREVPESLWSATLYPEPEVAAYVAAGIEAGVEIWKVHVQVGEFHLDDPLLDPVWAVLAEAGTPVVVHAGHAPVGNDYTGPASSARVLERHPGLAMVVAHMGAPDFTESLDLAARYERVRLDTTMVFTDFDLGDGTPPTYADALLERLDRQRDRILLGTDFPTIPYPYVHQLESLERLGLGDDWLRAVCWDNAAALVGAEPGTPGQERPAQEQPGGRRG</sequence>
<protein>
    <submittedName>
        <fullName evidence="4">Unannotated protein</fullName>
    </submittedName>
</protein>
<dbReference type="InterPro" id="IPR032466">
    <property type="entry name" value="Metal_Hydrolase"/>
</dbReference>
<dbReference type="EMBL" id="CAEZYQ010000038">
    <property type="protein sequence ID" value="CAB4767120.1"/>
    <property type="molecule type" value="Genomic_DNA"/>
</dbReference>
<dbReference type="InterPro" id="IPR006680">
    <property type="entry name" value="Amidohydro-rel"/>
</dbReference>
<name>A0A6J6V4J9_9ZZZZ</name>
<evidence type="ECO:0000256" key="2">
    <source>
        <dbReference type="SAM" id="MobiDB-lite"/>
    </source>
</evidence>
<dbReference type="InterPro" id="IPR032465">
    <property type="entry name" value="ACMSD"/>
</dbReference>
<evidence type="ECO:0000313" key="4">
    <source>
        <dbReference type="EMBL" id="CAB4767120.1"/>
    </source>
</evidence>
<evidence type="ECO:0000256" key="1">
    <source>
        <dbReference type="ARBA" id="ARBA00023239"/>
    </source>
</evidence>
<dbReference type="Gene3D" id="3.20.20.140">
    <property type="entry name" value="Metal-dependent hydrolases"/>
    <property type="match status" value="1"/>
</dbReference>
<keyword evidence="1" id="KW-0456">Lyase</keyword>
<dbReference type="PANTHER" id="PTHR21240">
    <property type="entry name" value="2-AMINO-3-CARBOXYLMUCONATE-6-SEMIALDEHYDE DECARBOXYLASE"/>
    <property type="match status" value="1"/>
</dbReference>
<dbReference type="AlphaFoldDB" id="A0A6J6V4J9"/>